<dbReference type="PROSITE" id="PS50092">
    <property type="entry name" value="TSP1"/>
    <property type="match status" value="6"/>
</dbReference>
<dbReference type="AlphaFoldDB" id="A0AAE0Z7M2"/>
<feature type="compositionally biased region" description="Basic and acidic residues" evidence="5">
    <location>
        <begin position="736"/>
        <end position="753"/>
    </location>
</feature>
<dbReference type="Pfam" id="PF05986">
    <property type="entry name" value="ADAMTS_spacer1"/>
    <property type="match status" value="1"/>
</dbReference>
<keyword evidence="4" id="KW-0677">Repeat</keyword>
<evidence type="ECO:0000256" key="6">
    <source>
        <dbReference type="SAM" id="SignalP"/>
    </source>
</evidence>
<dbReference type="EMBL" id="JAWDGP010004454">
    <property type="protein sequence ID" value="KAK3764257.1"/>
    <property type="molecule type" value="Genomic_DNA"/>
</dbReference>
<organism evidence="8 9">
    <name type="scientific">Elysia crispata</name>
    <name type="common">lettuce slug</name>
    <dbReference type="NCBI Taxonomy" id="231223"/>
    <lineage>
        <taxon>Eukaryota</taxon>
        <taxon>Metazoa</taxon>
        <taxon>Spiralia</taxon>
        <taxon>Lophotrochozoa</taxon>
        <taxon>Mollusca</taxon>
        <taxon>Gastropoda</taxon>
        <taxon>Heterobranchia</taxon>
        <taxon>Euthyneura</taxon>
        <taxon>Panpulmonata</taxon>
        <taxon>Sacoglossa</taxon>
        <taxon>Placobranchoidea</taxon>
        <taxon>Plakobranchidae</taxon>
        <taxon>Elysia</taxon>
    </lineage>
</organism>
<dbReference type="SMART" id="SM00209">
    <property type="entry name" value="TSP1"/>
    <property type="match status" value="6"/>
</dbReference>
<evidence type="ECO:0000256" key="1">
    <source>
        <dbReference type="ARBA" id="ARBA00004613"/>
    </source>
</evidence>
<dbReference type="Pfam" id="PF19030">
    <property type="entry name" value="TSP1_ADAMTS"/>
    <property type="match status" value="6"/>
</dbReference>
<evidence type="ECO:0000313" key="8">
    <source>
        <dbReference type="EMBL" id="KAK3764257.1"/>
    </source>
</evidence>
<feature type="region of interest" description="Disordered" evidence="5">
    <location>
        <begin position="192"/>
        <end position="389"/>
    </location>
</feature>
<evidence type="ECO:0000256" key="4">
    <source>
        <dbReference type="ARBA" id="ARBA00022737"/>
    </source>
</evidence>
<dbReference type="Gene3D" id="2.20.100.10">
    <property type="entry name" value="Thrombospondin type-1 (TSP1) repeat"/>
    <property type="match status" value="6"/>
</dbReference>
<keyword evidence="3 6" id="KW-0732">Signal</keyword>
<evidence type="ECO:0000256" key="3">
    <source>
        <dbReference type="ARBA" id="ARBA00022729"/>
    </source>
</evidence>
<feature type="compositionally biased region" description="Basic and acidic residues" evidence="5">
    <location>
        <begin position="846"/>
        <end position="858"/>
    </location>
</feature>
<dbReference type="Pfam" id="PF08686">
    <property type="entry name" value="PLAC"/>
    <property type="match status" value="1"/>
</dbReference>
<dbReference type="Proteomes" id="UP001283361">
    <property type="component" value="Unassembled WGS sequence"/>
</dbReference>
<feature type="compositionally biased region" description="Basic residues" evidence="5">
    <location>
        <begin position="297"/>
        <end position="317"/>
    </location>
</feature>
<dbReference type="GO" id="GO:0005576">
    <property type="term" value="C:extracellular region"/>
    <property type="evidence" value="ECO:0007669"/>
    <property type="project" value="UniProtKB-SubCell"/>
</dbReference>
<name>A0AAE0Z7M2_9GAST</name>
<feature type="chain" id="PRO_5042155430" description="PLAC domain-containing protein" evidence="6">
    <location>
        <begin position="21"/>
        <end position="913"/>
    </location>
</feature>
<keyword evidence="2" id="KW-0964">Secreted</keyword>
<dbReference type="GO" id="GO:0006508">
    <property type="term" value="P:proteolysis"/>
    <property type="evidence" value="ECO:0007669"/>
    <property type="project" value="TreeGrafter"/>
</dbReference>
<dbReference type="GO" id="GO:0031012">
    <property type="term" value="C:extracellular matrix"/>
    <property type="evidence" value="ECO:0007669"/>
    <property type="project" value="TreeGrafter"/>
</dbReference>
<dbReference type="Gene3D" id="2.60.120.830">
    <property type="match status" value="1"/>
</dbReference>
<evidence type="ECO:0000256" key="5">
    <source>
        <dbReference type="SAM" id="MobiDB-lite"/>
    </source>
</evidence>
<dbReference type="PANTHER" id="PTHR13723:SF305">
    <property type="entry name" value="PROTEIN MADD-4"/>
    <property type="match status" value="1"/>
</dbReference>
<evidence type="ECO:0000256" key="2">
    <source>
        <dbReference type="ARBA" id="ARBA00022525"/>
    </source>
</evidence>
<dbReference type="InterPro" id="IPR010909">
    <property type="entry name" value="PLAC"/>
</dbReference>
<sequence>MTMGFLFWTFLFSLQYLVQQSVTGQAVVDSERCPQCSVYTCRRISGIYTVPVLTPGTYNSVVEIPASACSINITELAASDNYIALRTNGGDGIINSKWALGQPGLYFGAGVRFSYDRSSGSCRGSCIHSLGPTTEEVLVEILYYNKNPGIVYSFTIPNTVAFDPLERISPASSSPPTPLSSAEVLPKVRFAQRQPVSLSSRRTSRSRGRSRTRTYRRTSGRLHGRHAEDETDSLREYYPDPELPRSEGRPDVTSAAEGGAPPQALRQGTSYGTHTLGGRGLSYTYGVVESPGSSPRARSKASARASRRRGHKQKSGRRVIERYISGSSTKRGARPASTSQYASAIRRQDTPGRRGSKGTSNYVRTPRYQSLSAPATSYKENTAGSFERSNRYSRGRLRVGTSAESNRYRWKISGLSACSHTCGGGFQTTTIVCVSLGSRRQVVVTPENCADYRRPRQQTVACNKSPCSPAWESDPWSACSVTCGSGTQTRKVECRQRVSSTLTLMVSADDCGLEKKPAMVQQCGLGLCSRWSVGPWSVCEECGGGESVREVRCVDIYDSSIPGNYCTEAKPPTTKSCDTKPCTVDWWLSDWTPECSVSCGDGIRTRKALCLTGQGSITDSKLCEKLELPVLEEQCRADTGCRGSWFTGTWGKCSKDCGEGVRFRRVICVRRTSGSRDDQHNVTSDSDCDSAAKPESEEKCTRANCEAKWFTGPWGQCSVTCGDGYSSRDVRCIIDERDQGSKSKDNTRRDAGPRESTSCVSSLRPDTRKLCSLVTCPLEPRYQRTDRYEPSPHDSSAHFEDRIREYKASVFVGGNKVADGYQPDNSNSYNEAEDDTDSDFEDDDDIRPRPSFSDRYRNLSSADRRTEIRHYVPANRCSDKITRCLMAVQARLCSYPYYQHVCCLSCRKHATKH</sequence>
<accession>A0AAE0Z7M2</accession>
<dbReference type="InterPro" id="IPR036383">
    <property type="entry name" value="TSP1_rpt_sf"/>
</dbReference>
<proteinExistence type="predicted"/>
<dbReference type="PANTHER" id="PTHR13723">
    <property type="entry name" value="ADAMTS A DISINTEGRIN AND METALLOPROTEASE WITH THROMBOSPONDIN MOTIFS PROTEASE"/>
    <property type="match status" value="1"/>
</dbReference>
<feature type="region of interest" description="Disordered" evidence="5">
    <location>
        <begin position="736"/>
        <end position="761"/>
    </location>
</feature>
<dbReference type="GO" id="GO:0030198">
    <property type="term" value="P:extracellular matrix organization"/>
    <property type="evidence" value="ECO:0007669"/>
    <property type="project" value="TreeGrafter"/>
</dbReference>
<keyword evidence="9" id="KW-1185">Reference proteome</keyword>
<feature type="compositionally biased region" description="Basic and acidic residues" evidence="5">
    <location>
        <begin position="225"/>
        <end position="250"/>
    </location>
</feature>
<dbReference type="PROSITE" id="PS50900">
    <property type="entry name" value="PLAC"/>
    <property type="match status" value="1"/>
</dbReference>
<gene>
    <name evidence="8" type="ORF">RRG08_033339</name>
</gene>
<feature type="compositionally biased region" description="Basic residues" evidence="5">
    <location>
        <begin position="202"/>
        <end position="224"/>
    </location>
</feature>
<dbReference type="SUPFAM" id="SSF82895">
    <property type="entry name" value="TSP-1 type 1 repeat"/>
    <property type="match status" value="6"/>
</dbReference>
<comment type="subcellular location">
    <subcellularLocation>
        <location evidence="1">Secreted</location>
    </subcellularLocation>
</comment>
<comment type="caution">
    <text evidence="8">The sequence shown here is derived from an EMBL/GenBank/DDBJ whole genome shotgun (WGS) entry which is preliminary data.</text>
</comment>
<protein>
    <recommendedName>
        <fullName evidence="7">PLAC domain-containing protein</fullName>
    </recommendedName>
</protein>
<reference evidence="8" key="1">
    <citation type="journal article" date="2023" name="G3 (Bethesda)">
        <title>A reference genome for the long-term kleptoplast-retaining sea slug Elysia crispata morphotype clarki.</title>
        <authorList>
            <person name="Eastman K.E."/>
            <person name="Pendleton A.L."/>
            <person name="Shaikh M.A."/>
            <person name="Suttiyut T."/>
            <person name="Ogas R."/>
            <person name="Tomko P."/>
            <person name="Gavelis G."/>
            <person name="Widhalm J.R."/>
            <person name="Wisecaver J.H."/>
        </authorList>
    </citation>
    <scope>NUCLEOTIDE SEQUENCE</scope>
    <source>
        <strain evidence="8">ECLA1</strain>
    </source>
</reference>
<dbReference type="InterPro" id="IPR050439">
    <property type="entry name" value="ADAMTS_ADAMTS-like"/>
</dbReference>
<feature type="compositionally biased region" description="Polar residues" evidence="5">
    <location>
        <begin position="357"/>
        <end position="384"/>
    </location>
</feature>
<feature type="region of interest" description="Disordered" evidence="5">
    <location>
        <begin position="815"/>
        <end position="858"/>
    </location>
</feature>
<feature type="domain" description="PLAC" evidence="7">
    <location>
        <begin position="873"/>
        <end position="910"/>
    </location>
</feature>
<evidence type="ECO:0000313" key="9">
    <source>
        <dbReference type="Proteomes" id="UP001283361"/>
    </source>
</evidence>
<feature type="signal peptide" evidence="6">
    <location>
        <begin position="1"/>
        <end position="20"/>
    </location>
</feature>
<feature type="compositionally biased region" description="Acidic residues" evidence="5">
    <location>
        <begin position="831"/>
        <end position="845"/>
    </location>
</feature>
<dbReference type="InterPro" id="IPR010294">
    <property type="entry name" value="ADAMTS_spacer1"/>
</dbReference>
<dbReference type="GO" id="GO:0004222">
    <property type="term" value="F:metalloendopeptidase activity"/>
    <property type="evidence" value="ECO:0007669"/>
    <property type="project" value="TreeGrafter"/>
</dbReference>
<evidence type="ECO:0000259" key="7">
    <source>
        <dbReference type="PROSITE" id="PS50900"/>
    </source>
</evidence>
<feature type="compositionally biased region" description="Polar residues" evidence="5">
    <location>
        <begin position="325"/>
        <end position="342"/>
    </location>
</feature>
<dbReference type="InterPro" id="IPR000884">
    <property type="entry name" value="TSP1_rpt"/>
</dbReference>